<dbReference type="EnsemblMetazoa" id="GPPI041843-RA">
    <property type="protein sequence ID" value="GPPI041843-PA"/>
    <property type="gene ID" value="GPPI041843"/>
</dbReference>
<dbReference type="AlphaFoldDB" id="A0A1B0BVJ4"/>
<name>A0A1B0BVJ4_9MUSC</name>
<organism evidence="2 3">
    <name type="scientific">Glossina palpalis gambiensis</name>
    <dbReference type="NCBI Taxonomy" id="67801"/>
    <lineage>
        <taxon>Eukaryota</taxon>
        <taxon>Metazoa</taxon>
        <taxon>Ecdysozoa</taxon>
        <taxon>Arthropoda</taxon>
        <taxon>Hexapoda</taxon>
        <taxon>Insecta</taxon>
        <taxon>Pterygota</taxon>
        <taxon>Neoptera</taxon>
        <taxon>Endopterygota</taxon>
        <taxon>Diptera</taxon>
        <taxon>Brachycera</taxon>
        <taxon>Muscomorpha</taxon>
        <taxon>Hippoboscoidea</taxon>
        <taxon>Glossinidae</taxon>
        <taxon>Glossina</taxon>
    </lineage>
</organism>
<keyword evidence="1" id="KW-0812">Transmembrane</keyword>
<evidence type="ECO:0000313" key="3">
    <source>
        <dbReference type="Proteomes" id="UP000092460"/>
    </source>
</evidence>
<protein>
    <submittedName>
        <fullName evidence="2">Uncharacterized protein</fullName>
    </submittedName>
</protein>
<accession>A0A1B0BVJ4</accession>
<evidence type="ECO:0000256" key="1">
    <source>
        <dbReference type="SAM" id="Phobius"/>
    </source>
</evidence>
<dbReference type="EMBL" id="JXJN01021335">
    <property type="status" value="NOT_ANNOTATED_CDS"/>
    <property type="molecule type" value="Genomic_DNA"/>
</dbReference>
<keyword evidence="3" id="KW-1185">Reference proteome</keyword>
<keyword evidence="1" id="KW-1133">Transmembrane helix</keyword>
<proteinExistence type="predicted"/>
<keyword evidence="1" id="KW-0472">Membrane</keyword>
<sequence length="78" mass="8348">MGHIVDDLLSDIYDFVELTPHNKRLSHTHYSLETLLSAKQHDNKKLYKMLINSDNNAAGAAAAAAAIASAAVAIAIMA</sequence>
<reference evidence="3" key="1">
    <citation type="submission" date="2015-01" db="EMBL/GenBank/DDBJ databases">
        <authorList>
            <person name="Aksoy S."/>
            <person name="Warren W."/>
            <person name="Wilson R.K."/>
        </authorList>
    </citation>
    <scope>NUCLEOTIDE SEQUENCE [LARGE SCALE GENOMIC DNA]</scope>
    <source>
        <strain evidence="3">IAEA</strain>
    </source>
</reference>
<dbReference type="VEuPathDB" id="VectorBase:GPPI041843"/>
<feature type="transmembrane region" description="Helical" evidence="1">
    <location>
        <begin position="57"/>
        <end position="77"/>
    </location>
</feature>
<reference evidence="2" key="2">
    <citation type="submission" date="2020-05" db="UniProtKB">
        <authorList>
            <consortium name="EnsemblMetazoa"/>
        </authorList>
    </citation>
    <scope>IDENTIFICATION</scope>
    <source>
        <strain evidence="2">IAEA</strain>
    </source>
</reference>
<dbReference type="Proteomes" id="UP000092460">
    <property type="component" value="Unassembled WGS sequence"/>
</dbReference>
<evidence type="ECO:0000313" key="2">
    <source>
        <dbReference type="EnsemblMetazoa" id="GPPI041843-PA"/>
    </source>
</evidence>